<keyword evidence="2" id="KW-1133">Transmembrane helix</keyword>
<keyword evidence="2" id="KW-0472">Membrane</keyword>
<evidence type="ECO:0000313" key="4">
    <source>
        <dbReference type="Proteomes" id="UP000809789"/>
    </source>
</evidence>
<organism evidence="3 4">
    <name type="scientific">Elsinoe batatas</name>
    <dbReference type="NCBI Taxonomy" id="2601811"/>
    <lineage>
        <taxon>Eukaryota</taxon>
        <taxon>Fungi</taxon>
        <taxon>Dikarya</taxon>
        <taxon>Ascomycota</taxon>
        <taxon>Pezizomycotina</taxon>
        <taxon>Dothideomycetes</taxon>
        <taxon>Dothideomycetidae</taxon>
        <taxon>Myriangiales</taxon>
        <taxon>Elsinoaceae</taxon>
        <taxon>Elsinoe</taxon>
    </lineage>
</organism>
<sequence>MEAYWLSPPQRGWMVFVLVVIMVLDGGLWGLRLDQEEQRQIYGPKRSALIPMAGIDFLFLVFISASIHGIIKQRLEGTTWIIYNAFLSIYWTTTFVIGHLNRWVAQDTVGGANMGVVNLLLIFCIIRTYVLPRNRRQVRPRQAIHVIQEHYRLNEAAKPSAVPSPPAALSPGRERSGQVSEGRTDMIPPPLPGEIGPWPPPRAARGATHDPNRQSIRSFGSMRARDRMSLHRNRQSAHHRLPSSSTVNVAEYRLDSLPTYDADGSPDEETPAYTEMEDNPPPAYTPWPENLMEASLRAVEAAQRAVMFPITQFQPRPR</sequence>
<protein>
    <submittedName>
        <fullName evidence="3">Uncharacterized protein</fullName>
    </submittedName>
</protein>
<dbReference type="EMBL" id="JAESVG020000010">
    <property type="protein sequence ID" value="KAG8624119.1"/>
    <property type="molecule type" value="Genomic_DNA"/>
</dbReference>
<evidence type="ECO:0000256" key="1">
    <source>
        <dbReference type="SAM" id="MobiDB-lite"/>
    </source>
</evidence>
<comment type="caution">
    <text evidence="3">The sequence shown here is derived from an EMBL/GenBank/DDBJ whole genome shotgun (WGS) entry which is preliminary data.</text>
</comment>
<feature type="transmembrane region" description="Helical" evidence="2">
    <location>
        <begin position="49"/>
        <end position="71"/>
    </location>
</feature>
<feature type="transmembrane region" description="Helical" evidence="2">
    <location>
        <begin position="12"/>
        <end position="29"/>
    </location>
</feature>
<proteinExistence type="predicted"/>
<evidence type="ECO:0000313" key="3">
    <source>
        <dbReference type="EMBL" id="KAG8624119.1"/>
    </source>
</evidence>
<gene>
    <name evidence="3" type="ORF">KVT40_009095</name>
</gene>
<dbReference type="AlphaFoldDB" id="A0A8K0PG13"/>
<accession>A0A8K0PG13</accession>
<evidence type="ECO:0000256" key="2">
    <source>
        <dbReference type="SAM" id="Phobius"/>
    </source>
</evidence>
<feature type="region of interest" description="Disordered" evidence="1">
    <location>
        <begin position="157"/>
        <end position="220"/>
    </location>
</feature>
<dbReference type="OrthoDB" id="3899832at2759"/>
<feature type="transmembrane region" description="Helical" evidence="2">
    <location>
        <begin position="80"/>
        <end position="100"/>
    </location>
</feature>
<dbReference type="Proteomes" id="UP000809789">
    <property type="component" value="Unassembled WGS sequence"/>
</dbReference>
<feature type="compositionally biased region" description="Acidic residues" evidence="1">
    <location>
        <begin position="264"/>
        <end position="278"/>
    </location>
</feature>
<feature type="transmembrane region" description="Helical" evidence="2">
    <location>
        <begin position="112"/>
        <end position="131"/>
    </location>
</feature>
<reference evidence="3" key="1">
    <citation type="submission" date="2021-07" db="EMBL/GenBank/DDBJ databases">
        <title>Elsinoe batatas strain:CRI-CJ2 Genome sequencing and assembly.</title>
        <authorList>
            <person name="Huang L."/>
        </authorList>
    </citation>
    <scope>NUCLEOTIDE SEQUENCE</scope>
    <source>
        <strain evidence="3">CRI-CJ2</strain>
    </source>
</reference>
<feature type="region of interest" description="Disordered" evidence="1">
    <location>
        <begin position="257"/>
        <end position="282"/>
    </location>
</feature>
<keyword evidence="2" id="KW-0812">Transmembrane</keyword>
<feature type="compositionally biased region" description="Pro residues" evidence="1">
    <location>
        <begin position="187"/>
        <end position="202"/>
    </location>
</feature>
<name>A0A8K0PG13_9PEZI</name>
<keyword evidence="4" id="KW-1185">Reference proteome</keyword>